<keyword evidence="1" id="KW-1133">Transmembrane helix</keyword>
<keyword evidence="1" id="KW-0812">Transmembrane</keyword>
<reference evidence="2 3" key="1">
    <citation type="submission" date="2016-02" db="EMBL/GenBank/DDBJ databases">
        <title>Draft genome sequence of Polaribacter atrinae KACC17473.</title>
        <authorList>
            <person name="Shin S.-K."/>
            <person name="Yi H."/>
        </authorList>
    </citation>
    <scope>NUCLEOTIDE SEQUENCE [LARGE SCALE GENOMIC DNA]</scope>
    <source>
        <strain evidence="2 3">KACC 17473</strain>
    </source>
</reference>
<evidence type="ECO:0000313" key="2">
    <source>
        <dbReference type="EMBL" id="OAD45814.1"/>
    </source>
</evidence>
<dbReference type="EMBL" id="LVWE01000010">
    <property type="protein sequence ID" value="OAD45814.1"/>
    <property type="molecule type" value="Genomic_DNA"/>
</dbReference>
<evidence type="ECO:0008006" key="4">
    <source>
        <dbReference type="Google" id="ProtNLM"/>
    </source>
</evidence>
<feature type="transmembrane region" description="Helical" evidence="1">
    <location>
        <begin position="44"/>
        <end position="67"/>
    </location>
</feature>
<comment type="caution">
    <text evidence="2">The sequence shown here is derived from an EMBL/GenBank/DDBJ whole genome shotgun (WGS) entry which is preliminary data.</text>
</comment>
<accession>A0A176TD99</accession>
<protein>
    <recommendedName>
        <fullName evidence="4">Competence protein</fullName>
    </recommendedName>
</protein>
<evidence type="ECO:0000256" key="1">
    <source>
        <dbReference type="SAM" id="Phobius"/>
    </source>
</evidence>
<sequence length="112" mass="12628">MDNLKSSADKGTDASKQFISKTFEHTKLKAFQVTALSLSMIVKLFIIGSLAVLGFVFLAFFTAIALGEYLNNVALGYLIVGLFFLILSLLFYLFRKYFDKKVITMVSKIFFD</sequence>
<organism evidence="2 3">
    <name type="scientific">Polaribacter atrinae</name>
    <dbReference type="NCBI Taxonomy" id="1333662"/>
    <lineage>
        <taxon>Bacteria</taxon>
        <taxon>Pseudomonadati</taxon>
        <taxon>Bacteroidota</taxon>
        <taxon>Flavobacteriia</taxon>
        <taxon>Flavobacteriales</taxon>
        <taxon>Flavobacteriaceae</taxon>
    </lineage>
</organism>
<dbReference type="Proteomes" id="UP000076923">
    <property type="component" value="Unassembled WGS sequence"/>
</dbReference>
<keyword evidence="3" id="KW-1185">Reference proteome</keyword>
<dbReference type="AlphaFoldDB" id="A0A176TD99"/>
<gene>
    <name evidence="2" type="ORF">LPB303_05875</name>
</gene>
<keyword evidence="1" id="KW-0472">Membrane</keyword>
<proteinExistence type="predicted"/>
<dbReference type="STRING" id="1333662.LPB303_05875"/>
<evidence type="ECO:0000313" key="3">
    <source>
        <dbReference type="Proteomes" id="UP000076923"/>
    </source>
</evidence>
<name>A0A176TD99_9FLAO</name>
<feature type="transmembrane region" description="Helical" evidence="1">
    <location>
        <begin position="73"/>
        <end position="94"/>
    </location>
</feature>